<dbReference type="Pfam" id="PF01336">
    <property type="entry name" value="tRNA_anti-codon"/>
    <property type="match status" value="1"/>
</dbReference>
<dbReference type="PROSITE" id="PS50862">
    <property type="entry name" value="AA_TRNA_LIGASE_II"/>
    <property type="match status" value="1"/>
</dbReference>
<evidence type="ECO:0000313" key="14">
    <source>
        <dbReference type="EMBL" id="PSR71720.1"/>
    </source>
</evidence>
<dbReference type="OrthoDB" id="1931232at2759"/>
<dbReference type="InterPro" id="IPR012340">
    <property type="entry name" value="NA-bd_OB-fold"/>
</dbReference>
<dbReference type="Gene3D" id="3.30.1910.20">
    <property type="entry name" value="asparaginyl-tRNA synthetase, N-terminal domain"/>
    <property type="match status" value="1"/>
</dbReference>
<dbReference type="PRINTS" id="PR01042">
    <property type="entry name" value="TRNASYNTHASP"/>
</dbReference>
<comment type="subcellular location">
    <subcellularLocation>
        <location evidence="1">Cytoplasm</location>
    </subcellularLocation>
</comment>
<evidence type="ECO:0000256" key="8">
    <source>
        <dbReference type="ARBA" id="ARBA00022917"/>
    </source>
</evidence>
<keyword evidence="7" id="KW-0067">ATP-binding</keyword>
<dbReference type="EMBL" id="MLYV02001247">
    <property type="protein sequence ID" value="PSR71720.1"/>
    <property type="molecule type" value="Genomic_DNA"/>
</dbReference>
<evidence type="ECO:0000256" key="3">
    <source>
        <dbReference type="ARBA" id="ARBA00012816"/>
    </source>
</evidence>
<comment type="caution">
    <text evidence="14">The sequence shown here is derived from an EMBL/GenBank/DDBJ whole genome shotgun (WGS) entry which is preliminary data.</text>
</comment>
<keyword evidence="8" id="KW-0648">Protein biosynthesis</keyword>
<accession>A0A2R6NH81</accession>
<evidence type="ECO:0000256" key="7">
    <source>
        <dbReference type="ARBA" id="ARBA00022840"/>
    </source>
</evidence>
<name>A0A2R6NH81_9APHY</name>
<dbReference type="SUPFAM" id="SSF55681">
    <property type="entry name" value="Class II aaRS and biotin synthetases"/>
    <property type="match status" value="1"/>
</dbReference>
<gene>
    <name evidence="14" type="ORF">PHLCEN_2v12424</name>
</gene>
<keyword evidence="6" id="KW-0547">Nucleotide-binding</keyword>
<dbReference type="Pfam" id="PF00152">
    <property type="entry name" value="tRNA-synt_2"/>
    <property type="match status" value="1"/>
</dbReference>
<evidence type="ECO:0000259" key="13">
    <source>
        <dbReference type="PROSITE" id="PS50862"/>
    </source>
</evidence>
<evidence type="ECO:0000256" key="6">
    <source>
        <dbReference type="ARBA" id="ARBA00022741"/>
    </source>
</evidence>
<dbReference type="STRING" id="98765.A0A2R6NH81"/>
<feature type="domain" description="Aminoacyl-transfer RNA synthetases class-II family profile" evidence="13">
    <location>
        <begin position="248"/>
        <end position="560"/>
    </location>
</feature>
<evidence type="ECO:0000256" key="9">
    <source>
        <dbReference type="ARBA" id="ARBA00023146"/>
    </source>
</evidence>
<dbReference type="InterPro" id="IPR048952">
    <property type="entry name" value="AsnRS_N"/>
</dbReference>
<dbReference type="InterPro" id="IPR004522">
    <property type="entry name" value="Asn-tRNA-ligase"/>
</dbReference>
<dbReference type="Pfam" id="PF20917">
    <property type="entry name" value="AsnRS_N"/>
    <property type="match status" value="1"/>
</dbReference>
<dbReference type="GO" id="GO:0005737">
    <property type="term" value="C:cytoplasm"/>
    <property type="evidence" value="ECO:0007669"/>
    <property type="project" value="UniProtKB-SubCell"/>
</dbReference>
<dbReference type="CDD" id="cd04323">
    <property type="entry name" value="AsnRS_cyto_like_N"/>
    <property type="match status" value="1"/>
</dbReference>
<dbReference type="NCBIfam" id="TIGR00457">
    <property type="entry name" value="asnS"/>
    <property type="match status" value="1"/>
</dbReference>
<dbReference type="GO" id="GO:0004816">
    <property type="term" value="F:asparagine-tRNA ligase activity"/>
    <property type="evidence" value="ECO:0007669"/>
    <property type="project" value="UniProtKB-EC"/>
</dbReference>
<dbReference type="GO" id="GO:0003676">
    <property type="term" value="F:nucleic acid binding"/>
    <property type="evidence" value="ECO:0007669"/>
    <property type="project" value="InterPro"/>
</dbReference>
<sequence length="588" mass="64748">MSAIHIDETSGSDETGKGTPELPYQSLAFAIYTNSASAYLIRKDATTAYDEPTQSALKKAKKGADGLEKKRKKAEELAEREAKEKSDERERRERLIQESKKIVLVEDSSLPKAKKAKLGNLSSLRNGRVRVSGWVHRLRSQKDIIFIVLRDGTGYLQCVLSGLVAQTYDALTLTLESSVELIGMLQAVPEGKTAPGGHELIVDHWTVLGAAPGADDAFTNRLNEKSDPSIQADLRHLVLRGETASAVLKLRAALLSSFRASLVSHDLTEVTPPCLVQTQVEGGATLFKLDYYGQSAFLTQSSQLYLETCLPSLGDVFCVQESFRAENSHTRRHLSEYTHLEGELAFITFDDLIDHIETIICETVDRLLANPVSAALIKQLNPNFAAPARPFRRLSYVDAIKWLNENGIQHEAEDAEGNTIKDEQGNPKMVEHVVGDDIAEAAERKMTDIFGVPIFLYGFPAELKAFYMKRMPQTGESGPLFTESCDLLMPGVGEIVGGSMRMTDMEELMAAYKREGIDPAPYYWFTDQRKYGTCEHGGYGLGVEVGLKLVLSDHVLICLPPSDSLHGSPTDTQSEIALCIPGLFCSDN</sequence>
<dbReference type="InterPro" id="IPR045864">
    <property type="entry name" value="aa-tRNA-synth_II/BPL/LPL"/>
</dbReference>
<dbReference type="SUPFAM" id="SSF50249">
    <property type="entry name" value="Nucleic acid-binding proteins"/>
    <property type="match status" value="1"/>
</dbReference>
<protein>
    <recommendedName>
        <fullName evidence="3">asparagine--tRNA ligase</fullName>
        <ecNumber evidence="3">6.1.1.22</ecNumber>
    </recommendedName>
    <alternativeName>
        <fullName evidence="10">Asparaginyl-tRNA synthetase</fullName>
    </alternativeName>
</protein>
<evidence type="ECO:0000256" key="1">
    <source>
        <dbReference type="ARBA" id="ARBA00004496"/>
    </source>
</evidence>
<proteinExistence type="inferred from homology"/>
<reference evidence="14 15" key="1">
    <citation type="submission" date="2018-02" db="EMBL/GenBank/DDBJ databases">
        <title>Genome sequence of the basidiomycete white-rot fungus Phlebia centrifuga.</title>
        <authorList>
            <person name="Granchi Z."/>
            <person name="Peng M."/>
            <person name="de Vries R.P."/>
            <person name="Hilden K."/>
            <person name="Makela M.R."/>
            <person name="Grigoriev I."/>
            <person name="Riley R."/>
        </authorList>
    </citation>
    <scope>NUCLEOTIDE SEQUENCE [LARGE SCALE GENOMIC DNA]</scope>
    <source>
        <strain evidence="14 15">FBCC195</strain>
    </source>
</reference>
<dbReference type="Gene3D" id="2.40.50.140">
    <property type="entry name" value="Nucleic acid-binding proteins"/>
    <property type="match status" value="1"/>
</dbReference>
<dbReference type="Proteomes" id="UP000186601">
    <property type="component" value="Unassembled WGS sequence"/>
</dbReference>
<dbReference type="InterPro" id="IPR002312">
    <property type="entry name" value="Asp/Asn-tRNA-synth_IIb"/>
</dbReference>
<feature type="region of interest" description="Disordered" evidence="12">
    <location>
        <begin position="50"/>
        <end position="92"/>
    </location>
</feature>
<dbReference type="Gene3D" id="3.30.930.10">
    <property type="entry name" value="Bira Bifunctional Protein, Domain 2"/>
    <property type="match status" value="1"/>
</dbReference>
<dbReference type="PANTHER" id="PTHR22594:SF16">
    <property type="entry name" value="ASPARAGINE--TRNA LIGASE, CYTOPLASMIC"/>
    <property type="match status" value="1"/>
</dbReference>
<evidence type="ECO:0000256" key="5">
    <source>
        <dbReference type="ARBA" id="ARBA00022598"/>
    </source>
</evidence>
<dbReference type="GO" id="GO:0005524">
    <property type="term" value="F:ATP binding"/>
    <property type="evidence" value="ECO:0007669"/>
    <property type="project" value="UniProtKB-KW"/>
</dbReference>
<keyword evidence="15" id="KW-1185">Reference proteome</keyword>
<dbReference type="InterPro" id="IPR004365">
    <property type="entry name" value="NA-bd_OB_tRNA"/>
</dbReference>
<evidence type="ECO:0000256" key="2">
    <source>
        <dbReference type="ARBA" id="ARBA00008226"/>
    </source>
</evidence>
<keyword evidence="5" id="KW-0436">Ligase</keyword>
<feature type="region of interest" description="Disordered" evidence="12">
    <location>
        <begin position="1"/>
        <end position="20"/>
    </location>
</feature>
<evidence type="ECO:0000256" key="4">
    <source>
        <dbReference type="ARBA" id="ARBA00022490"/>
    </source>
</evidence>
<keyword evidence="4" id="KW-0963">Cytoplasm</keyword>
<comment type="similarity">
    <text evidence="2">Belongs to the class-II aminoacyl-tRNA synthetase family.</text>
</comment>
<dbReference type="EC" id="6.1.1.22" evidence="3"/>
<organism evidence="14 15">
    <name type="scientific">Hermanssonia centrifuga</name>
    <dbReference type="NCBI Taxonomy" id="98765"/>
    <lineage>
        <taxon>Eukaryota</taxon>
        <taxon>Fungi</taxon>
        <taxon>Dikarya</taxon>
        <taxon>Basidiomycota</taxon>
        <taxon>Agaricomycotina</taxon>
        <taxon>Agaricomycetes</taxon>
        <taxon>Polyporales</taxon>
        <taxon>Meruliaceae</taxon>
        <taxon>Hermanssonia</taxon>
    </lineage>
</organism>
<dbReference type="GO" id="GO:0006421">
    <property type="term" value="P:asparaginyl-tRNA aminoacylation"/>
    <property type="evidence" value="ECO:0007669"/>
    <property type="project" value="InterPro"/>
</dbReference>
<keyword evidence="9" id="KW-0030">Aminoacyl-tRNA synthetase</keyword>
<evidence type="ECO:0000256" key="11">
    <source>
        <dbReference type="ARBA" id="ARBA00047844"/>
    </source>
</evidence>
<evidence type="ECO:0000256" key="12">
    <source>
        <dbReference type="SAM" id="MobiDB-lite"/>
    </source>
</evidence>
<dbReference type="InterPro" id="IPR004364">
    <property type="entry name" value="Aa-tRNA-synt_II"/>
</dbReference>
<comment type="catalytic activity">
    <reaction evidence="11">
        <text>tRNA(Asn) + L-asparagine + ATP = L-asparaginyl-tRNA(Asn) + AMP + diphosphate + H(+)</text>
        <dbReference type="Rhea" id="RHEA:11180"/>
        <dbReference type="Rhea" id="RHEA-COMP:9659"/>
        <dbReference type="Rhea" id="RHEA-COMP:9674"/>
        <dbReference type="ChEBI" id="CHEBI:15378"/>
        <dbReference type="ChEBI" id="CHEBI:30616"/>
        <dbReference type="ChEBI" id="CHEBI:33019"/>
        <dbReference type="ChEBI" id="CHEBI:58048"/>
        <dbReference type="ChEBI" id="CHEBI:78442"/>
        <dbReference type="ChEBI" id="CHEBI:78515"/>
        <dbReference type="ChEBI" id="CHEBI:456215"/>
        <dbReference type="EC" id="6.1.1.22"/>
    </reaction>
</comment>
<evidence type="ECO:0000313" key="15">
    <source>
        <dbReference type="Proteomes" id="UP000186601"/>
    </source>
</evidence>
<evidence type="ECO:0000256" key="10">
    <source>
        <dbReference type="ARBA" id="ARBA00029886"/>
    </source>
</evidence>
<dbReference type="PANTHER" id="PTHR22594">
    <property type="entry name" value="ASPARTYL/LYSYL-TRNA SYNTHETASE"/>
    <property type="match status" value="1"/>
</dbReference>
<feature type="compositionally biased region" description="Basic and acidic residues" evidence="12">
    <location>
        <begin position="62"/>
        <end position="92"/>
    </location>
</feature>
<dbReference type="InterPro" id="IPR006195">
    <property type="entry name" value="aa-tRNA-synth_II"/>
</dbReference>
<dbReference type="AlphaFoldDB" id="A0A2R6NH81"/>